<dbReference type="InterPro" id="IPR024586">
    <property type="entry name" value="DnaJ-like_C11_C"/>
</dbReference>
<reference evidence="3 4" key="1">
    <citation type="submission" date="2021-06" db="EMBL/GenBank/DDBJ databases">
        <title>Caerostris extrusa draft genome.</title>
        <authorList>
            <person name="Kono N."/>
            <person name="Arakawa K."/>
        </authorList>
    </citation>
    <scope>NUCLEOTIDE SEQUENCE [LARGE SCALE GENOMIC DNA]</scope>
</reference>
<sequence length="104" mass="12162">MKFYWLDNYIKFLELISDMQQLDIKRKPSQKNGERRKEAAIAVSLMQETYHRIKSEEERKHGLIIILAVYGSTENISNLNPDQFDSQSDILDVTVQLQCLVKDS</sequence>
<accession>A0AAV4MAQ7</accession>
<evidence type="ECO:0000259" key="2">
    <source>
        <dbReference type="Pfam" id="PF11875"/>
    </source>
</evidence>
<dbReference type="PANTHER" id="PTHR44157">
    <property type="entry name" value="DNAJ HOMOLOG SUBFAMILY C MEMBER 11"/>
    <property type="match status" value="1"/>
</dbReference>
<dbReference type="Proteomes" id="UP001054945">
    <property type="component" value="Unassembled WGS sequence"/>
</dbReference>
<keyword evidence="4" id="KW-1185">Reference proteome</keyword>
<dbReference type="AlphaFoldDB" id="A0AAV4MAQ7"/>
<comment type="caution">
    <text evidence="3">The sequence shown here is derived from an EMBL/GenBank/DDBJ whole genome shotgun (WGS) entry which is preliminary data.</text>
</comment>
<keyword evidence="1" id="KW-0143">Chaperone</keyword>
<dbReference type="GO" id="GO:0005739">
    <property type="term" value="C:mitochondrion"/>
    <property type="evidence" value="ECO:0007669"/>
    <property type="project" value="GOC"/>
</dbReference>
<evidence type="ECO:0000256" key="1">
    <source>
        <dbReference type="ARBA" id="ARBA00023186"/>
    </source>
</evidence>
<protein>
    <recommendedName>
        <fullName evidence="2">DnaJ-like protein C11 C-terminal domain-containing protein</fullName>
    </recommendedName>
</protein>
<feature type="domain" description="DnaJ-like protein C11 C-terminal" evidence="2">
    <location>
        <begin position="26"/>
        <end position="104"/>
    </location>
</feature>
<dbReference type="GO" id="GO:0042407">
    <property type="term" value="P:cristae formation"/>
    <property type="evidence" value="ECO:0007669"/>
    <property type="project" value="TreeGrafter"/>
</dbReference>
<proteinExistence type="predicted"/>
<dbReference type="Pfam" id="PF11875">
    <property type="entry name" value="DnaJ-like_C11_C"/>
    <property type="match status" value="1"/>
</dbReference>
<organism evidence="3 4">
    <name type="scientific">Caerostris extrusa</name>
    <name type="common">Bark spider</name>
    <name type="synonym">Caerostris bankana</name>
    <dbReference type="NCBI Taxonomy" id="172846"/>
    <lineage>
        <taxon>Eukaryota</taxon>
        <taxon>Metazoa</taxon>
        <taxon>Ecdysozoa</taxon>
        <taxon>Arthropoda</taxon>
        <taxon>Chelicerata</taxon>
        <taxon>Arachnida</taxon>
        <taxon>Araneae</taxon>
        <taxon>Araneomorphae</taxon>
        <taxon>Entelegynae</taxon>
        <taxon>Araneoidea</taxon>
        <taxon>Araneidae</taxon>
        <taxon>Caerostris</taxon>
    </lineage>
</organism>
<evidence type="ECO:0000313" key="4">
    <source>
        <dbReference type="Proteomes" id="UP001054945"/>
    </source>
</evidence>
<gene>
    <name evidence="3" type="ORF">CEXT_16341</name>
</gene>
<dbReference type="InterPro" id="IPR052243">
    <property type="entry name" value="Mito_inner_membrane_organizer"/>
</dbReference>
<name>A0AAV4MAQ7_CAEEX</name>
<dbReference type="EMBL" id="BPLR01002012">
    <property type="protein sequence ID" value="GIX68973.1"/>
    <property type="molecule type" value="Genomic_DNA"/>
</dbReference>
<dbReference type="PANTHER" id="PTHR44157:SF1">
    <property type="entry name" value="DNAJ HOMOLOG SUBFAMILY C MEMBER 11"/>
    <property type="match status" value="1"/>
</dbReference>
<evidence type="ECO:0000313" key="3">
    <source>
        <dbReference type="EMBL" id="GIX68973.1"/>
    </source>
</evidence>